<comment type="caution">
    <text evidence="1">The sequence shown here is derived from an EMBL/GenBank/DDBJ whole genome shotgun (WGS) entry which is preliminary data.</text>
</comment>
<dbReference type="InterPro" id="IPR008947">
    <property type="entry name" value="PLipase_C/P1_nuclease_dom_sf"/>
</dbReference>
<proteinExistence type="predicted"/>
<gene>
    <name evidence="1" type="ORF">MM236_17695</name>
</gene>
<dbReference type="Proteomes" id="UP001165488">
    <property type="component" value="Unassembled WGS sequence"/>
</dbReference>
<evidence type="ECO:0000313" key="2">
    <source>
        <dbReference type="Proteomes" id="UP001165488"/>
    </source>
</evidence>
<sequence>MRKFLAFIFILFFLSTDIIAWGFFAHKRINRLAVFSLPPEMVGFFKSNIQFITENAVNPDRRRYAVKGEAEKHFLDADVYGDSAVYTLPRYWNQAVEKFGEEELRKHGIGPWNAYNTKNQLTEAFKRKDQKAILRLAADLGHYIGDINVPLHTTRNYNGQLTNQYGIHGFWESRVPELLSDDFDFFVGQAEYIPNTQLEAWDAIIGAHLALDSVLNFEKILTQRFPEDKKYSFEERGGINTKVYSKEFTKAYNDMLSGQVERQMKKSIKMIADFWYSAWIDAGQPDLNALLKNPVEDLEEKFAPPSSTIEVREHEGISYNESPEDLRKSFYRAMWRTGN</sequence>
<dbReference type="EMBL" id="JAKZGS010000021">
    <property type="protein sequence ID" value="MCH7399832.1"/>
    <property type="molecule type" value="Genomic_DNA"/>
</dbReference>
<protein>
    <submittedName>
        <fullName evidence="1">Zinc dependent phospholipase C family protein</fullName>
    </submittedName>
</protein>
<dbReference type="SUPFAM" id="SSF48537">
    <property type="entry name" value="Phospholipase C/P1 nuclease"/>
    <property type="match status" value="1"/>
</dbReference>
<organism evidence="1 2">
    <name type="scientific">Belliella calami</name>
    <dbReference type="NCBI Taxonomy" id="2923436"/>
    <lineage>
        <taxon>Bacteria</taxon>
        <taxon>Pseudomonadati</taxon>
        <taxon>Bacteroidota</taxon>
        <taxon>Cytophagia</taxon>
        <taxon>Cytophagales</taxon>
        <taxon>Cyclobacteriaceae</taxon>
        <taxon>Belliella</taxon>
    </lineage>
</organism>
<dbReference type="Gene3D" id="1.10.575.10">
    <property type="entry name" value="P1 Nuclease"/>
    <property type="match status" value="1"/>
</dbReference>
<dbReference type="CDD" id="cd10981">
    <property type="entry name" value="ZnPC_S1P1"/>
    <property type="match status" value="1"/>
</dbReference>
<accession>A0ABS9UT77</accession>
<keyword evidence="2" id="KW-1185">Reference proteome</keyword>
<reference evidence="1" key="1">
    <citation type="submission" date="2022-03" db="EMBL/GenBank/DDBJ databases">
        <title>De novo assembled genomes of Belliella spp. (Cyclobacteriaceae) strains.</title>
        <authorList>
            <person name="Szabo A."/>
            <person name="Korponai K."/>
            <person name="Felfoldi T."/>
        </authorList>
    </citation>
    <scope>NUCLEOTIDE SEQUENCE</scope>
    <source>
        <strain evidence="1">DSM 107340</strain>
    </source>
</reference>
<name>A0ABS9UT77_9BACT</name>
<evidence type="ECO:0000313" key="1">
    <source>
        <dbReference type="EMBL" id="MCH7399832.1"/>
    </source>
</evidence>
<dbReference type="RefSeq" id="WP_241276326.1">
    <property type="nucleotide sequence ID" value="NZ_JAKZGS010000021.1"/>
</dbReference>